<dbReference type="Proteomes" id="UP000077134">
    <property type="component" value="Unassembled WGS sequence"/>
</dbReference>
<dbReference type="EMBL" id="LSFN01000032">
    <property type="protein sequence ID" value="OAB72824.1"/>
    <property type="molecule type" value="Genomic_DNA"/>
</dbReference>
<sequence length="119" mass="13244">MGLDFNKGGAHWSYSGFYRFRVRVAETIGIDLDKMSGFASLTDNSGIGWDWVTDPVVPLLNHSDCDGGLTPDQCRSIAPRLKEIIANWNAPDDYDKAQAELLIEGMEYCAQTNVPLEFI</sequence>
<dbReference type="RefSeq" id="WP_068659678.1">
    <property type="nucleotide sequence ID" value="NZ_CP017770.1"/>
</dbReference>
<dbReference type="STRING" id="1763538.LPB68_04805"/>
<gene>
    <name evidence="1" type="ORF">PNBC_15445</name>
</gene>
<dbReference type="KEGG" id="pcx:LPB68_04805"/>
<name>A0A167C629_9BACL</name>
<proteinExistence type="predicted"/>
<organism evidence="1 2">
    <name type="scientific">Paenibacillus crassostreae</name>
    <dbReference type="NCBI Taxonomy" id="1763538"/>
    <lineage>
        <taxon>Bacteria</taxon>
        <taxon>Bacillati</taxon>
        <taxon>Bacillota</taxon>
        <taxon>Bacilli</taxon>
        <taxon>Bacillales</taxon>
        <taxon>Paenibacillaceae</taxon>
        <taxon>Paenibacillus</taxon>
    </lineage>
</organism>
<evidence type="ECO:0000313" key="2">
    <source>
        <dbReference type="Proteomes" id="UP000077134"/>
    </source>
</evidence>
<keyword evidence="2" id="KW-1185">Reference proteome</keyword>
<protein>
    <submittedName>
        <fullName evidence="1">Uncharacterized protein</fullName>
    </submittedName>
</protein>
<reference evidence="1 2" key="1">
    <citation type="submission" date="2016-02" db="EMBL/GenBank/DDBJ databases">
        <title>Paenibacillus sp. LPB0068, isolated from Crassostrea gigas.</title>
        <authorList>
            <person name="Shin S.-K."/>
            <person name="Yi H."/>
        </authorList>
    </citation>
    <scope>NUCLEOTIDE SEQUENCE [LARGE SCALE GENOMIC DNA]</scope>
    <source>
        <strain evidence="1 2">LPB0068</strain>
    </source>
</reference>
<dbReference type="AlphaFoldDB" id="A0A167C629"/>
<accession>A0A167C629</accession>
<comment type="caution">
    <text evidence="1">The sequence shown here is derived from an EMBL/GenBank/DDBJ whole genome shotgun (WGS) entry which is preliminary data.</text>
</comment>
<evidence type="ECO:0000313" key="1">
    <source>
        <dbReference type="EMBL" id="OAB72824.1"/>
    </source>
</evidence>
<dbReference type="OrthoDB" id="2972986at2"/>